<evidence type="ECO:0000256" key="1">
    <source>
        <dbReference type="SAM" id="Phobius"/>
    </source>
</evidence>
<feature type="transmembrane region" description="Helical" evidence="1">
    <location>
        <begin position="134"/>
        <end position="156"/>
    </location>
</feature>
<dbReference type="EMBL" id="JAVHJO010000001">
    <property type="protein sequence ID" value="KAK6544218.1"/>
    <property type="molecule type" value="Genomic_DNA"/>
</dbReference>
<evidence type="ECO:0000313" key="3">
    <source>
        <dbReference type="Proteomes" id="UP001365542"/>
    </source>
</evidence>
<name>A0AAV9XWQ1_9PEZI</name>
<comment type="caution">
    <text evidence="2">The sequence shown here is derived from an EMBL/GenBank/DDBJ whole genome shotgun (WGS) entry which is preliminary data.</text>
</comment>
<protein>
    <recommendedName>
        <fullName evidence="4">Low temperature requirement protein A</fullName>
    </recommendedName>
</protein>
<dbReference type="AlphaFoldDB" id="A0AAV9XWQ1"/>
<feature type="transmembrane region" description="Helical" evidence="1">
    <location>
        <begin position="377"/>
        <end position="394"/>
    </location>
</feature>
<dbReference type="Proteomes" id="UP001365542">
    <property type="component" value="Unassembled WGS sequence"/>
</dbReference>
<feature type="transmembrane region" description="Helical" evidence="1">
    <location>
        <begin position="168"/>
        <end position="186"/>
    </location>
</feature>
<feature type="transmembrane region" description="Helical" evidence="1">
    <location>
        <begin position="238"/>
        <end position="261"/>
    </location>
</feature>
<gene>
    <name evidence="2" type="ORF">TWF694_000921</name>
</gene>
<feature type="transmembrane region" description="Helical" evidence="1">
    <location>
        <begin position="297"/>
        <end position="319"/>
    </location>
</feature>
<sequence length="454" mass="51090">MAIITNHAAEPGKIKRPNALFRQPLALQWFEHGQLKKRDETERQAGRFELFLDLLYVAILANFAEGFAEHVSGAQLVKYILIFTPAWHVWSDLRELMNSFYNDDLAQRTLILWVMVTLVVYGNNALLVDEEIGALRATVGAYLVARISAMVAHLVYSFSSYHHRAQQRLWVVLSFFGLLLYIPLFIEDLSIRSKVAVAWVAIITEECIWFFTYSPIAKRLLKAKYTTAVDIPHEIDRFAAFYIIVLGEFLYRIVVGSPAAIGFNLRLLRAIWTLVVAFCLNWLYVHGDGSLVSTHALRHTVATAFSWVFIHLPLVASLLAGGHAAALTSADEELGHPEVWLLCAGLGIGVICLWFIALLHKCEDAPGTLILPKGARLIFRPIIGIIIICIPLAHDLSLTVIMSIIMSLFVFCVIWENLTSLSRGAKFWESWEGTDYPKDSDLIPSQEDQLARAE</sequence>
<reference evidence="2 3" key="1">
    <citation type="submission" date="2019-10" db="EMBL/GenBank/DDBJ databases">
        <authorList>
            <person name="Palmer J.M."/>
        </authorList>
    </citation>
    <scope>NUCLEOTIDE SEQUENCE [LARGE SCALE GENOMIC DNA]</scope>
    <source>
        <strain evidence="2 3">TWF694</strain>
    </source>
</reference>
<feature type="transmembrane region" description="Helical" evidence="1">
    <location>
        <begin position="267"/>
        <end position="285"/>
    </location>
</feature>
<accession>A0AAV9XWQ1</accession>
<evidence type="ECO:0008006" key="4">
    <source>
        <dbReference type="Google" id="ProtNLM"/>
    </source>
</evidence>
<feature type="transmembrane region" description="Helical" evidence="1">
    <location>
        <begin position="400"/>
        <end position="418"/>
    </location>
</feature>
<evidence type="ECO:0000313" key="2">
    <source>
        <dbReference type="EMBL" id="KAK6544218.1"/>
    </source>
</evidence>
<dbReference type="PANTHER" id="PTHR36840:SF1">
    <property type="entry name" value="BLL5714 PROTEIN"/>
    <property type="match status" value="1"/>
</dbReference>
<dbReference type="Pfam" id="PF06772">
    <property type="entry name" value="LtrA"/>
    <property type="match status" value="1"/>
</dbReference>
<dbReference type="InterPro" id="IPR010640">
    <property type="entry name" value="Low_temperature_requirement_A"/>
</dbReference>
<feature type="transmembrane region" description="Helical" evidence="1">
    <location>
        <begin position="198"/>
        <end position="217"/>
    </location>
</feature>
<proteinExistence type="predicted"/>
<keyword evidence="1" id="KW-0472">Membrane</keyword>
<feature type="transmembrane region" description="Helical" evidence="1">
    <location>
        <begin position="339"/>
        <end position="357"/>
    </location>
</feature>
<feature type="transmembrane region" description="Helical" evidence="1">
    <location>
        <begin position="105"/>
        <end position="122"/>
    </location>
</feature>
<keyword evidence="1" id="KW-1133">Transmembrane helix</keyword>
<keyword evidence="3" id="KW-1185">Reference proteome</keyword>
<dbReference type="PANTHER" id="PTHR36840">
    <property type="entry name" value="BLL5714 PROTEIN"/>
    <property type="match status" value="1"/>
</dbReference>
<keyword evidence="1" id="KW-0812">Transmembrane</keyword>
<organism evidence="2 3">
    <name type="scientific">Orbilia ellipsospora</name>
    <dbReference type="NCBI Taxonomy" id="2528407"/>
    <lineage>
        <taxon>Eukaryota</taxon>
        <taxon>Fungi</taxon>
        <taxon>Dikarya</taxon>
        <taxon>Ascomycota</taxon>
        <taxon>Pezizomycotina</taxon>
        <taxon>Orbiliomycetes</taxon>
        <taxon>Orbiliales</taxon>
        <taxon>Orbiliaceae</taxon>
        <taxon>Orbilia</taxon>
    </lineage>
</organism>